<evidence type="ECO:0000313" key="2">
    <source>
        <dbReference type="Proteomes" id="UP000244792"/>
    </source>
</evidence>
<keyword evidence="1" id="KW-0966">Cell projection</keyword>
<dbReference type="AlphaFoldDB" id="A0A2R4W2W6"/>
<dbReference type="InterPro" id="IPR013367">
    <property type="entry name" value="Flagellar_put"/>
</dbReference>
<proteinExistence type="predicted"/>
<gene>
    <name evidence="1" type="ORF">TDSAC_1769</name>
</gene>
<reference evidence="1 2" key="1">
    <citation type="submission" date="2017-04" db="EMBL/GenBank/DDBJ databases">
        <title>Genomic insights into metabolism of Thermodesulfobium acidiphilum.</title>
        <authorList>
            <person name="Toshchakov S.V."/>
            <person name="Frolov E.N."/>
            <person name="Kublanov I.V."/>
            <person name="Samarov N.I."/>
            <person name="Novikov A."/>
            <person name="Lebedinsky A.V."/>
            <person name="Bonch-Osmolovskaya E.A."/>
            <person name="Chernyh N.A."/>
        </authorList>
    </citation>
    <scope>NUCLEOTIDE SEQUENCE [LARGE SCALE GENOMIC DNA]</scope>
    <source>
        <strain evidence="1 2">3127-1</strain>
    </source>
</reference>
<name>A0A2R4W2W6_THEAF</name>
<dbReference type="EMBL" id="CP020921">
    <property type="protein sequence ID" value="AWB11105.1"/>
    <property type="molecule type" value="Genomic_DNA"/>
</dbReference>
<dbReference type="KEGG" id="taci:TDSAC_1769"/>
<evidence type="ECO:0000313" key="1">
    <source>
        <dbReference type="EMBL" id="AWB11105.1"/>
    </source>
</evidence>
<dbReference type="Pfam" id="PF12611">
    <property type="entry name" value="Flagellar_put"/>
    <property type="match status" value="1"/>
</dbReference>
<dbReference type="OrthoDB" id="165650at2"/>
<dbReference type="Proteomes" id="UP000244792">
    <property type="component" value="Chromosome"/>
</dbReference>
<keyword evidence="1" id="KW-0282">Flagellum</keyword>
<protein>
    <submittedName>
        <fullName evidence="1">Flagellar operon protein</fullName>
    </submittedName>
</protein>
<keyword evidence="1" id="KW-0969">Cilium</keyword>
<dbReference type="NCBIfam" id="TIGR02530">
    <property type="entry name" value="flg_new"/>
    <property type="match status" value="1"/>
</dbReference>
<keyword evidence="2" id="KW-1185">Reference proteome</keyword>
<sequence length="117" mass="12984">MKIDKIQGQGISNKSFTKLQSDSSFAEILNNEISSINFTNHASKRLESRGISLSSQDISRMNYAMERLAKKGSKESLVLMDNKAFVVNPKSKTIITAVSQENLKDNVFTNIDSAIIL</sequence>
<dbReference type="RefSeq" id="WP_108310185.1">
    <property type="nucleotide sequence ID" value="NZ_CP020921.1"/>
</dbReference>
<accession>A0A2R4W2W6</accession>
<organism evidence="1 2">
    <name type="scientific">Thermodesulfobium acidiphilum</name>
    <dbReference type="NCBI Taxonomy" id="1794699"/>
    <lineage>
        <taxon>Bacteria</taxon>
        <taxon>Pseudomonadati</taxon>
        <taxon>Thermodesulfobiota</taxon>
        <taxon>Thermodesulfobiia</taxon>
        <taxon>Thermodesulfobiales</taxon>
        <taxon>Thermodesulfobiaceae</taxon>
        <taxon>Thermodesulfobium</taxon>
    </lineage>
</organism>